<dbReference type="AlphaFoldDB" id="A0A1H6EC24"/>
<organism evidence="2 5">
    <name type="scientific">Saccharopolyspora kobensis</name>
    <dbReference type="NCBI Taxonomy" id="146035"/>
    <lineage>
        <taxon>Bacteria</taxon>
        <taxon>Bacillati</taxon>
        <taxon>Actinomycetota</taxon>
        <taxon>Actinomycetes</taxon>
        <taxon>Pseudonocardiales</taxon>
        <taxon>Pseudonocardiaceae</taxon>
        <taxon>Saccharopolyspora</taxon>
    </lineage>
</organism>
<reference evidence="2" key="1">
    <citation type="submission" date="2016-10" db="EMBL/GenBank/DDBJ databases">
        <authorList>
            <person name="de Groot N.N."/>
        </authorList>
    </citation>
    <scope>NUCLEOTIDE SEQUENCE [LARGE SCALE GENOMIC DNA]</scope>
    <source>
        <strain evidence="2">ATCC 20501</strain>
    </source>
</reference>
<evidence type="ECO:0000313" key="3">
    <source>
        <dbReference type="EMBL" id="SFD57696.1"/>
    </source>
</evidence>
<sequence>MKHMTMAGAIATTALLLAHPASAADSWQEEHFPQLQDDGVLHTAAVGDGAAWAFGITNDADHQHHSLVFRRGQQGWEQVPTPDIGRINAAAVVSRDDVWAVGDGTSMHWNGAEWREVPIVSQPEHSTSLSDVTAFAPDEVWSAGFGWRSDNRQTRSSVQRWDGRAWHEIALPDLGIRSELIGIGGTSPNDVWAAGAKPTDLGPDGKFGGLLLHWDGERWEEQPLVEIPGMHVQLQDVHALAPDDVWAVGYQHPGNIARRPVAAHWDGTRWSLAPVPDELGQLNDVVQIGDELRAVGYSVEKSPYVLRYDGTSWQKIPAPAPSEGKHLYTYAGAVLDGRLLIVGVEADVDDPTSARPYAATHGD</sequence>
<feature type="signal peptide" evidence="1">
    <location>
        <begin position="1"/>
        <end position="23"/>
    </location>
</feature>
<evidence type="ECO:0000256" key="1">
    <source>
        <dbReference type="SAM" id="SignalP"/>
    </source>
</evidence>
<name>A0A1H6EC24_9PSEU</name>
<reference evidence="4 5" key="2">
    <citation type="submission" date="2016-10" db="EMBL/GenBank/DDBJ databases">
        <authorList>
            <person name="Varghese N."/>
            <person name="Submissions S."/>
        </authorList>
    </citation>
    <scope>NUCLEOTIDE SEQUENCE [LARGE SCALE GENOMIC DNA]</scope>
    <source>
        <strain evidence="5">ATCC 20501</strain>
        <strain evidence="3 4">CGMCC 4.3529</strain>
    </source>
</reference>
<evidence type="ECO:0000313" key="5">
    <source>
        <dbReference type="Proteomes" id="UP000236729"/>
    </source>
</evidence>
<dbReference type="RefSeq" id="WP_093352375.1">
    <property type="nucleotide sequence ID" value="NZ_FNVB01000010.1"/>
</dbReference>
<dbReference type="Proteomes" id="UP000236729">
    <property type="component" value="Unassembled WGS sequence"/>
</dbReference>
<accession>A0A1H6EC24</accession>
<dbReference type="InterPro" id="IPR011043">
    <property type="entry name" value="Gal_Oxase/kelch_b-propeller"/>
</dbReference>
<keyword evidence="4" id="KW-1185">Reference proteome</keyword>
<dbReference type="SMR" id="A0A1H6EC24"/>
<evidence type="ECO:0000313" key="4">
    <source>
        <dbReference type="Proteomes" id="UP000199690"/>
    </source>
</evidence>
<evidence type="ECO:0000313" key="2">
    <source>
        <dbReference type="EMBL" id="SEG95307.1"/>
    </source>
</evidence>
<dbReference type="EMBL" id="FNVB01000010">
    <property type="protein sequence ID" value="SEG95307.1"/>
    <property type="molecule type" value="Genomic_DNA"/>
</dbReference>
<gene>
    <name evidence="2" type="ORF">SAMN02982929_06161</name>
    <name evidence="3" type="ORF">SAMN05216506_105125</name>
</gene>
<dbReference type="Proteomes" id="UP000199690">
    <property type="component" value="Unassembled WGS sequence"/>
</dbReference>
<dbReference type="SUPFAM" id="SSF50965">
    <property type="entry name" value="Galactose oxidase, central domain"/>
    <property type="match status" value="1"/>
</dbReference>
<dbReference type="EMBL" id="FOME01000005">
    <property type="protein sequence ID" value="SFD57696.1"/>
    <property type="molecule type" value="Genomic_DNA"/>
</dbReference>
<keyword evidence="1" id="KW-0732">Signal</keyword>
<feature type="chain" id="PRO_5030028725" evidence="1">
    <location>
        <begin position="24"/>
        <end position="363"/>
    </location>
</feature>
<accession>A0A1I1TGF6</accession>
<protein>
    <submittedName>
        <fullName evidence="2">Uncharacterized protein</fullName>
    </submittedName>
</protein>
<proteinExistence type="predicted"/>